<dbReference type="InterPro" id="IPR027417">
    <property type="entry name" value="P-loop_NTPase"/>
</dbReference>
<sequence>MDPPGLGQDMKELRLCEKIMKTLCGDGYQRVVLAGEAGRGKTWQARKVSEHATKEGTCYFTIWLHLNKRFDDELSLYENIAFQMEVYDGDEKEWKQQALLKDLKEKISAKLSRKKRLAVEKMKTAKGDKKKHSPSDVMAPYLLLILDDEGHKTCEDTVMKSLGLESFLEDYLPLKLLLTKRVGKTESHATEDKWWDIESGDHHLKVLFESLIKDEARRLLEFLERAWNMDDSLISHVVQKSNRLPAAVTVFAKSLNCITHHNAFKNLSPDQENVLKEFAHSDYDSDRSTEPCRYNPTLHLAYQLLETDDTLKSATVDCFWHSLDLFKHCGCVYYRDLITQWILEGYFDPVRSVEKAYKDGHNILLELINRGILKTQEDDMVVPEMAMSFLVDLRHHGLLGRSRLRFSRVYGGDKNKGLGKITKTDDMIKTVQGKRGESVHTILVSGNRLRLETPKKFFEQPQMKDLEVVGLFDPTMEYLIQSLGELKQLRVLVIRDYDLLSSIKDLKGLKRLQVLEVSGASSLETISDDFFEAMNQLQSLNLSGTGIKSSPSSISQRKNLHSLILRNCSLLEDLPDIQHLKRLEILDVRGACKLIASRNRTFSRLQQLQLLDFSESRLKRLPMFQDSDVDAKLHSLTRLSLHNCSKLVKLPNLRPLSGLQVLDLSGTTSLLEIAAVCFEQKEELKILNLSCTKFTTLPSTISGLKNLIQLLIKDNSNLEVLPDIKGLTSLQVFDVSGCTNLRKIKGSFGEMSYLREVNLSGTRIETLPELPVKNSHICSKLLVLADSKSLIRDTWSQVKEAIRNEMFESLSSSGTQDISKKEPGRVKEKELNESWGFNCPTNKGDRRREYIYKFIYMNTIPFLDTTSHQEVLEIQGSHGTDIKDKEALAKAEFVAFVDNTTESLSRIFNDLKSVKGCWLEMCHDIQKLFSGVDEERLKSLEILSITNLRLMGSICSSSSFKNLKKLNLDCCSSIKTLFPDESEPPNFLEVLKIKFCDKLEKVFVKQVEVSSLHTLCLLELPVLSDIGATLPNLVTYKKHSCPNLNISEEDLKSSDRVHKEDTE</sequence>
<protein>
    <recommendedName>
        <fullName evidence="1">NB-ARC domain-containing protein</fullName>
    </recommendedName>
</protein>
<proteinExistence type="predicted"/>
<evidence type="ECO:0000259" key="1">
    <source>
        <dbReference type="Pfam" id="PF00931"/>
    </source>
</evidence>
<dbReference type="OrthoDB" id="122245at2759"/>
<dbReference type="Proteomes" id="UP000886595">
    <property type="component" value="Unassembled WGS sequence"/>
</dbReference>
<reference evidence="2 3" key="1">
    <citation type="submission" date="2020-02" db="EMBL/GenBank/DDBJ databases">
        <authorList>
            <person name="Ma Q."/>
            <person name="Huang Y."/>
            <person name="Song X."/>
            <person name="Pei D."/>
        </authorList>
    </citation>
    <scope>NUCLEOTIDE SEQUENCE [LARGE SCALE GENOMIC DNA]</scope>
    <source>
        <strain evidence="2">Sxm20200214</strain>
        <tissue evidence="2">Leaf</tissue>
    </source>
</reference>
<organism evidence="2 3">
    <name type="scientific">Brassica carinata</name>
    <name type="common">Ethiopian mustard</name>
    <name type="synonym">Abyssinian cabbage</name>
    <dbReference type="NCBI Taxonomy" id="52824"/>
    <lineage>
        <taxon>Eukaryota</taxon>
        <taxon>Viridiplantae</taxon>
        <taxon>Streptophyta</taxon>
        <taxon>Embryophyta</taxon>
        <taxon>Tracheophyta</taxon>
        <taxon>Spermatophyta</taxon>
        <taxon>Magnoliopsida</taxon>
        <taxon>eudicotyledons</taxon>
        <taxon>Gunneridae</taxon>
        <taxon>Pentapetalae</taxon>
        <taxon>rosids</taxon>
        <taxon>malvids</taxon>
        <taxon>Brassicales</taxon>
        <taxon>Brassicaceae</taxon>
        <taxon>Brassiceae</taxon>
        <taxon>Brassica</taxon>
    </lineage>
</organism>
<keyword evidence="3" id="KW-1185">Reference proteome</keyword>
<evidence type="ECO:0000313" key="3">
    <source>
        <dbReference type="Proteomes" id="UP000886595"/>
    </source>
</evidence>
<dbReference type="EMBL" id="JAAMPC010000086">
    <property type="protein sequence ID" value="KAG2244391.1"/>
    <property type="molecule type" value="Genomic_DNA"/>
</dbReference>
<dbReference type="Gene3D" id="3.40.50.300">
    <property type="entry name" value="P-loop containing nucleotide triphosphate hydrolases"/>
    <property type="match status" value="1"/>
</dbReference>
<name>A0A8X7P3C4_BRACI</name>
<dbReference type="PANTHER" id="PTHR47186:SF15">
    <property type="entry name" value="NB-ARC DOMAIN-CONTAINING PROTEIN"/>
    <property type="match status" value="1"/>
</dbReference>
<dbReference type="AlphaFoldDB" id="A0A8X7P3C4"/>
<dbReference type="PANTHER" id="PTHR47186">
    <property type="entry name" value="LEUCINE-RICH REPEAT-CONTAINING PROTEIN 57"/>
    <property type="match status" value="1"/>
</dbReference>
<dbReference type="Pfam" id="PF00931">
    <property type="entry name" value="NB-ARC"/>
    <property type="match status" value="1"/>
</dbReference>
<dbReference type="SUPFAM" id="SSF52540">
    <property type="entry name" value="P-loop containing nucleoside triphosphate hydrolases"/>
    <property type="match status" value="1"/>
</dbReference>
<feature type="domain" description="NB-ARC" evidence="1">
    <location>
        <begin position="16"/>
        <end position="117"/>
    </location>
</feature>
<dbReference type="InterPro" id="IPR002182">
    <property type="entry name" value="NB-ARC"/>
</dbReference>
<evidence type="ECO:0000313" key="2">
    <source>
        <dbReference type="EMBL" id="KAG2244391.1"/>
    </source>
</evidence>
<dbReference type="SUPFAM" id="SSF52058">
    <property type="entry name" value="L domain-like"/>
    <property type="match status" value="2"/>
</dbReference>
<gene>
    <name evidence="2" type="ORF">Bca52824_093764</name>
</gene>
<accession>A0A8X7P3C4</accession>
<comment type="caution">
    <text evidence="2">The sequence shown here is derived from an EMBL/GenBank/DDBJ whole genome shotgun (WGS) entry which is preliminary data.</text>
</comment>
<dbReference type="PRINTS" id="PR00364">
    <property type="entry name" value="DISEASERSIST"/>
</dbReference>
<dbReference type="GO" id="GO:0043531">
    <property type="term" value="F:ADP binding"/>
    <property type="evidence" value="ECO:0007669"/>
    <property type="project" value="InterPro"/>
</dbReference>
<dbReference type="InterPro" id="IPR032675">
    <property type="entry name" value="LRR_dom_sf"/>
</dbReference>
<dbReference type="Gene3D" id="3.80.10.10">
    <property type="entry name" value="Ribonuclease Inhibitor"/>
    <property type="match status" value="3"/>
</dbReference>